<comment type="caution">
    <text evidence="7">The sequence shown here is derived from an EMBL/GenBank/DDBJ whole genome shotgun (WGS) entry which is preliminary data.</text>
</comment>
<dbReference type="EMBL" id="JALJRB010000016">
    <property type="protein sequence ID" value="MCJ8501707.1"/>
    <property type="molecule type" value="Genomic_DNA"/>
</dbReference>
<dbReference type="PANTHER" id="PTHR11496:SF102">
    <property type="entry name" value="ALCOHOL DEHYDROGENASE 4"/>
    <property type="match status" value="1"/>
</dbReference>
<reference evidence="7" key="1">
    <citation type="submission" date="2022-04" db="EMBL/GenBank/DDBJ databases">
        <title>Desulfatitalea alkaliphila sp. nov., a novel anaerobic sulfate-reducing bacterium isolated from terrestrial mud volcano, Taman Peninsula, Russia.</title>
        <authorList>
            <person name="Khomyakova M.A."/>
            <person name="Merkel A.Y."/>
            <person name="Slobodkin A.I."/>
        </authorList>
    </citation>
    <scope>NUCLEOTIDE SEQUENCE</scope>
    <source>
        <strain evidence="7">M08but</strain>
    </source>
</reference>
<dbReference type="Proteomes" id="UP001165427">
    <property type="component" value="Unassembled WGS sequence"/>
</dbReference>
<dbReference type="Pfam" id="PF25137">
    <property type="entry name" value="ADH_Fe_C"/>
    <property type="match status" value="1"/>
</dbReference>
<dbReference type="Gene3D" id="1.20.1090.10">
    <property type="entry name" value="Dehydroquinate synthase-like - alpha domain"/>
    <property type="match status" value="1"/>
</dbReference>
<evidence type="ECO:0000256" key="2">
    <source>
        <dbReference type="ARBA" id="ARBA00007358"/>
    </source>
</evidence>
<dbReference type="InterPro" id="IPR056798">
    <property type="entry name" value="ADH_Fe_C"/>
</dbReference>
<dbReference type="FunFam" id="3.40.50.1970:FF:000003">
    <property type="entry name" value="Alcohol dehydrogenase, iron-containing"/>
    <property type="match status" value="1"/>
</dbReference>
<organism evidence="7 8">
    <name type="scientific">Desulfatitalea alkaliphila</name>
    <dbReference type="NCBI Taxonomy" id="2929485"/>
    <lineage>
        <taxon>Bacteria</taxon>
        <taxon>Pseudomonadati</taxon>
        <taxon>Thermodesulfobacteriota</taxon>
        <taxon>Desulfobacteria</taxon>
        <taxon>Desulfobacterales</taxon>
        <taxon>Desulfosarcinaceae</taxon>
        <taxon>Desulfatitalea</taxon>
    </lineage>
</organism>
<dbReference type="PROSITE" id="PS00913">
    <property type="entry name" value="ADH_IRON_1"/>
    <property type="match status" value="1"/>
</dbReference>
<name>A0AA41R2D2_9BACT</name>
<dbReference type="InterPro" id="IPR018211">
    <property type="entry name" value="ADH_Fe_CS"/>
</dbReference>
<evidence type="ECO:0000256" key="3">
    <source>
        <dbReference type="ARBA" id="ARBA00023002"/>
    </source>
</evidence>
<dbReference type="PANTHER" id="PTHR11496">
    <property type="entry name" value="ALCOHOL DEHYDROGENASE"/>
    <property type="match status" value="1"/>
</dbReference>
<dbReference type="CDD" id="cd08183">
    <property type="entry name" value="Fe-ADH-like"/>
    <property type="match status" value="1"/>
</dbReference>
<dbReference type="InterPro" id="IPR001670">
    <property type="entry name" value="ADH_Fe/GldA"/>
</dbReference>
<dbReference type="RefSeq" id="WP_246910562.1">
    <property type="nucleotide sequence ID" value="NZ_JALJRB010000016.1"/>
</dbReference>
<dbReference type="SUPFAM" id="SSF56796">
    <property type="entry name" value="Dehydroquinate synthase-like"/>
    <property type="match status" value="1"/>
</dbReference>
<dbReference type="Gene3D" id="3.40.50.1970">
    <property type="match status" value="1"/>
</dbReference>
<proteinExistence type="inferred from homology"/>
<comment type="similarity">
    <text evidence="2">Belongs to the iron-containing alcohol dehydrogenase family.</text>
</comment>
<comment type="cofactor">
    <cofactor evidence="1">
        <name>Fe cation</name>
        <dbReference type="ChEBI" id="CHEBI:24875"/>
    </cofactor>
</comment>
<feature type="domain" description="Fe-containing alcohol dehydrogenase-like C-terminal" evidence="6">
    <location>
        <begin position="191"/>
        <end position="389"/>
    </location>
</feature>
<dbReference type="AlphaFoldDB" id="A0AA41R2D2"/>
<protein>
    <submittedName>
        <fullName evidence="7">Iron-containing alcohol dehydrogenase</fullName>
    </submittedName>
</protein>
<evidence type="ECO:0000313" key="7">
    <source>
        <dbReference type="EMBL" id="MCJ8501707.1"/>
    </source>
</evidence>
<keyword evidence="4" id="KW-0520">NAD</keyword>
<feature type="domain" description="Alcohol dehydrogenase iron-type/glycerol dehydrogenase GldA" evidence="5">
    <location>
        <begin position="15"/>
        <end position="180"/>
    </location>
</feature>
<keyword evidence="3" id="KW-0560">Oxidoreductase</keyword>
<evidence type="ECO:0000259" key="5">
    <source>
        <dbReference type="Pfam" id="PF00465"/>
    </source>
</evidence>
<evidence type="ECO:0000313" key="8">
    <source>
        <dbReference type="Proteomes" id="UP001165427"/>
    </source>
</evidence>
<dbReference type="Pfam" id="PF00465">
    <property type="entry name" value="Fe-ADH"/>
    <property type="match status" value="1"/>
</dbReference>
<keyword evidence="8" id="KW-1185">Reference proteome</keyword>
<evidence type="ECO:0000256" key="1">
    <source>
        <dbReference type="ARBA" id="ARBA00001962"/>
    </source>
</evidence>
<dbReference type="GO" id="GO:0004022">
    <property type="term" value="F:alcohol dehydrogenase (NAD+) activity"/>
    <property type="evidence" value="ECO:0007669"/>
    <property type="project" value="TreeGrafter"/>
</dbReference>
<evidence type="ECO:0000259" key="6">
    <source>
        <dbReference type="Pfam" id="PF25137"/>
    </source>
</evidence>
<dbReference type="GO" id="GO:0046872">
    <property type="term" value="F:metal ion binding"/>
    <property type="evidence" value="ECO:0007669"/>
    <property type="project" value="InterPro"/>
</dbReference>
<accession>A0AA41R2D2</accession>
<gene>
    <name evidence="7" type="ORF">MRX98_14080</name>
</gene>
<sequence length="389" mass="40257">MSLSTPDFDFATAGRILFGAGVAARISAEAATMGRRALLVCGRRTVPALALGRRLEAEGMKWHIFSVAGEPEVEQVSQGARMARDQRCDLVIGYGGGSALDAAKAIAALATNTRPVETYLEIIGRGRPLDRAPLPCIAVPTTAGTGSEVTRNAVLKSRDHQVKVSLRSPGMLPAVAVVDPALTVDAPAHITAATGCDALTQLLEAFVSTKANALTDALCREALGRAARALPRVVARGDDLAARTEMSLAALFSGLALANGGLGAVHGIAGPLGGMIEAPHGALCARLLPAAVAVNLEALARRQPDGPALARFDEAAQRMLGRTDAGGVDLVAWLEQLSSQLQIPSLRHWGFTSEAVPALVAKAKAASSMKGNPIPLSEEELAKIVSQAM</sequence>
<dbReference type="InterPro" id="IPR039697">
    <property type="entry name" value="Alcohol_dehydrogenase_Fe"/>
</dbReference>
<evidence type="ECO:0000256" key="4">
    <source>
        <dbReference type="ARBA" id="ARBA00023027"/>
    </source>
</evidence>